<evidence type="ECO:0000256" key="1">
    <source>
        <dbReference type="ARBA" id="ARBA00022553"/>
    </source>
</evidence>
<dbReference type="GO" id="GO:0006355">
    <property type="term" value="P:regulation of DNA-templated transcription"/>
    <property type="evidence" value="ECO:0007669"/>
    <property type="project" value="InterPro"/>
</dbReference>
<evidence type="ECO:0000313" key="6">
    <source>
        <dbReference type="EMBL" id="VGO15675.1"/>
    </source>
</evidence>
<evidence type="ECO:0000256" key="2">
    <source>
        <dbReference type="ARBA" id="ARBA00023125"/>
    </source>
</evidence>
<name>A0A6C2U6W9_PONDE</name>
<proteinExistence type="predicted"/>
<dbReference type="Gene3D" id="3.40.50.2300">
    <property type="match status" value="1"/>
</dbReference>
<dbReference type="InterPro" id="IPR011006">
    <property type="entry name" value="CheY-like_superfamily"/>
</dbReference>
<evidence type="ECO:0000259" key="5">
    <source>
        <dbReference type="PROSITE" id="PS50110"/>
    </source>
</evidence>
<keyword evidence="7" id="KW-1185">Reference proteome</keyword>
<feature type="domain" description="HTH luxR-type" evidence="4">
    <location>
        <begin position="153"/>
        <end position="218"/>
    </location>
</feature>
<dbReference type="PANTHER" id="PTHR43214">
    <property type="entry name" value="TWO-COMPONENT RESPONSE REGULATOR"/>
    <property type="match status" value="1"/>
</dbReference>
<keyword evidence="2" id="KW-0238">DNA-binding</keyword>
<keyword evidence="1 3" id="KW-0597">Phosphoprotein</keyword>
<protein>
    <submittedName>
        <fullName evidence="6">Transcriptional regulatory protein DegU</fullName>
    </submittedName>
</protein>
<dbReference type="SUPFAM" id="SSF46894">
    <property type="entry name" value="C-terminal effector domain of the bipartite response regulators"/>
    <property type="match status" value="1"/>
</dbReference>
<dbReference type="PROSITE" id="PS50043">
    <property type="entry name" value="HTH_LUXR_2"/>
    <property type="match status" value="1"/>
</dbReference>
<dbReference type="SMART" id="SM00421">
    <property type="entry name" value="HTH_LUXR"/>
    <property type="match status" value="1"/>
</dbReference>
<evidence type="ECO:0000256" key="3">
    <source>
        <dbReference type="PROSITE-ProRule" id="PRU00169"/>
    </source>
</evidence>
<dbReference type="Pfam" id="PF00072">
    <property type="entry name" value="Response_reg"/>
    <property type="match status" value="1"/>
</dbReference>
<dbReference type="SMART" id="SM00448">
    <property type="entry name" value="REC"/>
    <property type="match status" value="1"/>
</dbReference>
<dbReference type="EMBL" id="CAAHFG010000002">
    <property type="protein sequence ID" value="VGO15675.1"/>
    <property type="molecule type" value="Genomic_DNA"/>
</dbReference>
<evidence type="ECO:0000313" key="7">
    <source>
        <dbReference type="Proteomes" id="UP000366872"/>
    </source>
</evidence>
<dbReference type="AlphaFoldDB" id="A0A6C2U6W9"/>
<dbReference type="Pfam" id="PF00196">
    <property type="entry name" value="GerE"/>
    <property type="match status" value="1"/>
</dbReference>
<dbReference type="InterPro" id="IPR058245">
    <property type="entry name" value="NreC/VraR/RcsB-like_REC"/>
</dbReference>
<dbReference type="SUPFAM" id="SSF52172">
    <property type="entry name" value="CheY-like"/>
    <property type="match status" value="1"/>
</dbReference>
<organism evidence="6 7">
    <name type="scientific">Pontiella desulfatans</name>
    <dbReference type="NCBI Taxonomy" id="2750659"/>
    <lineage>
        <taxon>Bacteria</taxon>
        <taxon>Pseudomonadati</taxon>
        <taxon>Kiritimatiellota</taxon>
        <taxon>Kiritimatiellia</taxon>
        <taxon>Kiritimatiellales</taxon>
        <taxon>Pontiellaceae</taxon>
        <taxon>Pontiella</taxon>
    </lineage>
</organism>
<feature type="modified residue" description="4-aspartylphosphate" evidence="3">
    <location>
        <position position="65"/>
    </location>
</feature>
<dbReference type="InterPro" id="IPR000792">
    <property type="entry name" value="Tscrpt_reg_LuxR_C"/>
</dbReference>
<accession>A0A6C2U6W9</accession>
<dbReference type="CDD" id="cd06170">
    <property type="entry name" value="LuxR_C_like"/>
    <property type="match status" value="1"/>
</dbReference>
<dbReference type="GO" id="GO:0003677">
    <property type="term" value="F:DNA binding"/>
    <property type="evidence" value="ECO:0007669"/>
    <property type="project" value="UniProtKB-KW"/>
</dbReference>
<gene>
    <name evidence="6" type="primary">degU_8</name>
    <name evidence="6" type="ORF">PDESU_04260</name>
</gene>
<dbReference type="InterPro" id="IPR016032">
    <property type="entry name" value="Sig_transdc_resp-reg_C-effctor"/>
</dbReference>
<sequence>MTTGSGKRKTVKTWMIEDHAAFRTNLTEIINASGTIRCDRNFSSCEEALECLEAEMEHPEVMLVDIALPGMDGIEGLGRIREIDPTIKCIMLTSSERQKHVVEAIRTGASGYLLKSVAFEQIIRGIKDVMEGGASLDPQMASLVLDAFPKKNTAGNEFDLTEREIEVLQALATGKIIKEIADDLNLSANTVKFHIANTYKKLNVQSQAGAVAKGIRKGII</sequence>
<dbReference type="CDD" id="cd17535">
    <property type="entry name" value="REC_NarL-like"/>
    <property type="match status" value="1"/>
</dbReference>
<dbReference type="PROSITE" id="PS50110">
    <property type="entry name" value="RESPONSE_REGULATORY"/>
    <property type="match status" value="1"/>
</dbReference>
<reference evidence="6 7" key="1">
    <citation type="submission" date="2019-04" db="EMBL/GenBank/DDBJ databases">
        <authorList>
            <person name="Van Vliet M D."/>
        </authorList>
    </citation>
    <scope>NUCLEOTIDE SEQUENCE [LARGE SCALE GENOMIC DNA]</scope>
    <source>
        <strain evidence="6 7">F1</strain>
    </source>
</reference>
<dbReference type="PRINTS" id="PR00038">
    <property type="entry name" value="HTHLUXR"/>
</dbReference>
<evidence type="ECO:0000259" key="4">
    <source>
        <dbReference type="PROSITE" id="PS50043"/>
    </source>
</evidence>
<dbReference type="Proteomes" id="UP000366872">
    <property type="component" value="Unassembled WGS sequence"/>
</dbReference>
<dbReference type="RefSeq" id="WP_136081222.1">
    <property type="nucleotide sequence ID" value="NZ_CAAHFG010000002.1"/>
</dbReference>
<feature type="domain" description="Response regulatory" evidence="5">
    <location>
        <begin position="12"/>
        <end position="130"/>
    </location>
</feature>
<dbReference type="GO" id="GO:0000160">
    <property type="term" value="P:phosphorelay signal transduction system"/>
    <property type="evidence" value="ECO:0007669"/>
    <property type="project" value="InterPro"/>
</dbReference>
<dbReference type="InterPro" id="IPR001789">
    <property type="entry name" value="Sig_transdc_resp-reg_receiver"/>
</dbReference>
<dbReference type="InterPro" id="IPR039420">
    <property type="entry name" value="WalR-like"/>
</dbReference>